<dbReference type="InterPro" id="IPR012337">
    <property type="entry name" value="RNaseH-like_sf"/>
</dbReference>
<dbReference type="InterPro" id="IPR033704">
    <property type="entry name" value="dUTPase_trimeric"/>
</dbReference>
<sequence>TFGKLGNQRESQQPREDTNSSSVSTSVPQPATAGSLGMDLAAAVEVNIMTTSPIKIQTGVKGPIMINGQTVGGLLLGRSSAFMMGLFVLLGVIDADYTGEIMIMAHTPFPPIRIQQGQRIAQLVPLPQLSKGIVPAHDVKRGKGGFGSTGGIALLTLDLSTRPKKTVELRYREQKCTLTALLDTGADSSIISPQSWPQGWPVQASTSTITGVGGMTLASKSPLLTVVIGNRRLNAVFSIVQLPPTVQCLVGRDILTQLGIVLTNEQPFTELQIQQIQNELHKHHLVIAPEKIQHTTPWKYLGWTLTEQIITPQKLNCHTEITTLQDAQKLLGDLQWLRPVVGIPNELLEALRPLLKGTDPAQPVTLTVSQQKILQQITDCVTQGQLRQRSPDLPIDFSVWLGSQYLIGALTQQLKKTGEHWVLEWISPPLQQQKTLLQKIEVLSALIKKGRKRTLQVTGEEPSVIYLPIQKDSLQWYLSQSEELQEALLGATSTIVTTNKTMAPLQWMGTQNWMVKPKREKGPIPNATTVYTDAGKKSRIAAVTWQEKDVWNYKILQAASSDTLQTLELLAVVRAMLNFKGPLNVVTDSLYVAGVVERIEDAAMRQVQSGSLPVGPNQRLGRKLNLQ</sequence>
<dbReference type="Proteomes" id="UP000276834">
    <property type="component" value="Unassembled WGS sequence"/>
</dbReference>
<dbReference type="PROSITE" id="PS00141">
    <property type="entry name" value="ASP_PROTEASE"/>
    <property type="match status" value="1"/>
</dbReference>
<dbReference type="CDD" id="cd07557">
    <property type="entry name" value="trimeric_dUTPase"/>
    <property type="match status" value="1"/>
</dbReference>
<organism evidence="9 10">
    <name type="scientific">Chloebia gouldiae</name>
    <name type="common">Gouldian finch</name>
    <name type="synonym">Erythrura gouldiae</name>
    <dbReference type="NCBI Taxonomy" id="44316"/>
    <lineage>
        <taxon>Eukaryota</taxon>
        <taxon>Metazoa</taxon>
        <taxon>Chordata</taxon>
        <taxon>Craniata</taxon>
        <taxon>Vertebrata</taxon>
        <taxon>Euteleostomi</taxon>
        <taxon>Archelosauria</taxon>
        <taxon>Archosauria</taxon>
        <taxon>Dinosauria</taxon>
        <taxon>Saurischia</taxon>
        <taxon>Theropoda</taxon>
        <taxon>Coelurosauria</taxon>
        <taxon>Aves</taxon>
        <taxon>Neognathae</taxon>
        <taxon>Neoaves</taxon>
        <taxon>Telluraves</taxon>
        <taxon>Australaves</taxon>
        <taxon>Passeriformes</taxon>
        <taxon>Passeroidea</taxon>
        <taxon>Passeridae</taxon>
        <taxon>Chloebia</taxon>
    </lineage>
</organism>
<dbReference type="Gene3D" id="3.30.70.270">
    <property type="match status" value="1"/>
</dbReference>
<dbReference type="InterPro" id="IPR036157">
    <property type="entry name" value="dUTPase-like_sf"/>
</dbReference>
<dbReference type="InterPro" id="IPR010661">
    <property type="entry name" value="RVT_thumb"/>
</dbReference>
<dbReference type="PANTHER" id="PTHR41694:SF3">
    <property type="entry name" value="RNA-DIRECTED DNA POLYMERASE-RELATED"/>
    <property type="match status" value="1"/>
</dbReference>
<dbReference type="PANTHER" id="PTHR41694">
    <property type="entry name" value="ENDOGENOUS RETROVIRUS GROUP K MEMBER POL PROTEIN"/>
    <property type="match status" value="1"/>
</dbReference>
<dbReference type="Gene3D" id="2.40.70.10">
    <property type="entry name" value="Acid Proteases"/>
    <property type="match status" value="1"/>
</dbReference>
<dbReference type="InterPro" id="IPR036397">
    <property type="entry name" value="RNaseH_sf"/>
</dbReference>
<dbReference type="GO" id="GO:0035613">
    <property type="term" value="F:RNA stem-loop binding"/>
    <property type="evidence" value="ECO:0007669"/>
    <property type="project" value="TreeGrafter"/>
</dbReference>
<dbReference type="SUPFAM" id="SSF50630">
    <property type="entry name" value="Acid proteases"/>
    <property type="match status" value="1"/>
</dbReference>
<reference evidence="9 10" key="1">
    <citation type="journal article" date="2018" name="Proc. R. Soc. B">
        <title>A non-coding region near Follistatin controls head colour polymorphism in the Gouldian finch.</title>
        <authorList>
            <person name="Toomey M.B."/>
            <person name="Marques C.I."/>
            <person name="Andrade P."/>
            <person name="Araujo P.M."/>
            <person name="Sabatino S."/>
            <person name="Gazda M.A."/>
            <person name="Afonso S."/>
            <person name="Lopes R.J."/>
            <person name="Corbo J.C."/>
            <person name="Carneiro M."/>
        </authorList>
    </citation>
    <scope>NUCLEOTIDE SEQUENCE [LARGE SCALE GENOMIC DNA]</scope>
    <source>
        <strain evidence="9">Red01</strain>
        <tissue evidence="9">Muscle</tissue>
    </source>
</reference>
<feature type="non-terminal residue" evidence="9">
    <location>
        <position position="1"/>
    </location>
</feature>
<dbReference type="Pfam" id="PF00692">
    <property type="entry name" value="dUTPase"/>
    <property type="match status" value="1"/>
</dbReference>
<gene>
    <name evidence="9" type="ORF">DV515_00018794</name>
</gene>
<protein>
    <recommendedName>
        <fullName evidence="8">Peptidase A2 domain-containing protein</fullName>
    </recommendedName>
</protein>
<keyword evidence="1" id="KW-0808">Transferase</keyword>
<proteinExistence type="predicted"/>
<dbReference type="Pfam" id="PF06817">
    <property type="entry name" value="RVT_thumb"/>
    <property type="match status" value="1"/>
</dbReference>
<keyword evidence="5" id="KW-0378">Hydrolase</keyword>
<dbReference type="InterPro" id="IPR021109">
    <property type="entry name" value="Peptidase_aspartic_dom_sf"/>
</dbReference>
<dbReference type="InterPro" id="IPR043128">
    <property type="entry name" value="Rev_trsase/Diguanyl_cyclase"/>
</dbReference>
<evidence type="ECO:0000256" key="5">
    <source>
        <dbReference type="ARBA" id="ARBA00022801"/>
    </source>
</evidence>
<dbReference type="Pfam" id="PF00077">
    <property type="entry name" value="RVP"/>
    <property type="match status" value="1"/>
</dbReference>
<dbReference type="Pfam" id="PF00075">
    <property type="entry name" value="RNase_H"/>
    <property type="match status" value="1"/>
</dbReference>
<evidence type="ECO:0000256" key="6">
    <source>
        <dbReference type="ARBA" id="ARBA00022918"/>
    </source>
</evidence>
<dbReference type="Gene3D" id="3.30.420.10">
    <property type="entry name" value="Ribonuclease H-like superfamily/Ribonuclease H"/>
    <property type="match status" value="1"/>
</dbReference>
<dbReference type="SUPFAM" id="SSF56672">
    <property type="entry name" value="DNA/RNA polymerases"/>
    <property type="match status" value="1"/>
</dbReference>
<evidence type="ECO:0000256" key="1">
    <source>
        <dbReference type="ARBA" id="ARBA00022679"/>
    </source>
</evidence>
<name>A0A3L8Q6K3_CHLGU</name>
<accession>A0A3L8Q6K3</accession>
<dbReference type="InterPro" id="IPR001995">
    <property type="entry name" value="Peptidase_A2_cat"/>
</dbReference>
<feature type="compositionally biased region" description="Polar residues" evidence="7">
    <location>
        <begin position="19"/>
        <end position="29"/>
    </location>
</feature>
<evidence type="ECO:0000259" key="8">
    <source>
        <dbReference type="PROSITE" id="PS50175"/>
    </source>
</evidence>
<dbReference type="EMBL" id="QUSF01004745">
    <property type="protein sequence ID" value="RLV62935.1"/>
    <property type="molecule type" value="Genomic_DNA"/>
</dbReference>
<feature type="domain" description="Peptidase A2" evidence="8">
    <location>
        <begin position="178"/>
        <end position="254"/>
    </location>
</feature>
<dbReference type="OrthoDB" id="9900537at2759"/>
<dbReference type="SUPFAM" id="SSF51283">
    <property type="entry name" value="dUTPase-like"/>
    <property type="match status" value="1"/>
</dbReference>
<keyword evidence="6" id="KW-0695">RNA-directed DNA polymerase</keyword>
<dbReference type="InterPro" id="IPR018061">
    <property type="entry name" value="Retropepsins"/>
</dbReference>
<keyword evidence="2" id="KW-0548">Nucleotidyltransferase</keyword>
<dbReference type="PROSITE" id="PS50175">
    <property type="entry name" value="ASP_PROT_RETROV"/>
    <property type="match status" value="1"/>
</dbReference>
<comment type="caution">
    <text evidence="9">The sequence shown here is derived from an EMBL/GenBank/DDBJ whole genome shotgun (WGS) entry which is preliminary data.</text>
</comment>
<evidence type="ECO:0000313" key="9">
    <source>
        <dbReference type="EMBL" id="RLV62935.1"/>
    </source>
</evidence>
<dbReference type="InterPro" id="IPR029054">
    <property type="entry name" value="dUTPase-like"/>
</dbReference>
<evidence type="ECO:0000256" key="3">
    <source>
        <dbReference type="ARBA" id="ARBA00022722"/>
    </source>
</evidence>
<evidence type="ECO:0000256" key="4">
    <source>
        <dbReference type="ARBA" id="ARBA00022759"/>
    </source>
</evidence>
<evidence type="ECO:0000313" key="10">
    <source>
        <dbReference type="Proteomes" id="UP000276834"/>
    </source>
</evidence>
<dbReference type="GO" id="GO:0004190">
    <property type="term" value="F:aspartic-type endopeptidase activity"/>
    <property type="evidence" value="ECO:0007669"/>
    <property type="project" value="InterPro"/>
</dbReference>
<dbReference type="AlphaFoldDB" id="A0A3L8Q6K3"/>
<dbReference type="Gene3D" id="2.70.40.10">
    <property type="match status" value="1"/>
</dbReference>
<dbReference type="GO" id="GO:0003964">
    <property type="term" value="F:RNA-directed DNA polymerase activity"/>
    <property type="evidence" value="ECO:0007669"/>
    <property type="project" value="UniProtKB-KW"/>
</dbReference>
<dbReference type="InterPro" id="IPR002156">
    <property type="entry name" value="RNaseH_domain"/>
</dbReference>
<dbReference type="GO" id="GO:0004523">
    <property type="term" value="F:RNA-DNA hybrid ribonuclease activity"/>
    <property type="evidence" value="ECO:0007669"/>
    <property type="project" value="InterPro"/>
</dbReference>
<keyword evidence="3" id="KW-0540">Nuclease</keyword>
<dbReference type="InterPro" id="IPR034170">
    <property type="entry name" value="Retropepsin-like_cat_dom"/>
</dbReference>
<dbReference type="SUPFAM" id="SSF53098">
    <property type="entry name" value="Ribonuclease H-like"/>
    <property type="match status" value="1"/>
</dbReference>
<feature type="region of interest" description="Disordered" evidence="7">
    <location>
        <begin position="1"/>
        <end position="30"/>
    </location>
</feature>
<keyword evidence="10" id="KW-1185">Reference proteome</keyword>
<keyword evidence="4" id="KW-0255">Endonuclease</keyword>
<dbReference type="CDD" id="cd05482">
    <property type="entry name" value="HIV_retropepsin_like"/>
    <property type="match status" value="1"/>
</dbReference>
<dbReference type="InterPro" id="IPR001969">
    <property type="entry name" value="Aspartic_peptidase_AS"/>
</dbReference>
<dbReference type="GO" id="GO:0006508">
    <property type="term" value="P:proteolysis"/>
    <property type="evidence" value="ECO:0007669"/>
    <property type="project" value="InterPro"/>
</dbReference>
<evidence type="ECO:0000256" key="2">
    <source>
        <dbReference type="ARBA" id="ARBA00022695"/>
    </source>
</evidence>
<dbReference type="InterPro" id="IPR043502">
    <property type="entry name" value="DNA/RNA_pol_sf"/>
</dbReference>
<evidence type="ECO:0000256" key="7">
    <source>
        <dbReference type="SAM" id="MobiDB-lite"/>
    </source>
</evidence>